<dbReference type="InterPro" id="IPR013482">
    <property type="entry name" value="Molybde_CF_guanTrfase"/>
</dbReference>
<dbReference type="InterPro" id="IPR025877">
    <property type="entry name" value="MobA-like_NTP_Trfase"/>
</dbReference>
<dbReference type="CDD" id="cd02503">
    <property type="entry name" value="MobA"/>
    <property type="match status" value="1"/>
</dbReference>
<dbReference type="GO" id="GO:0061603">
    <property type="term" value="F:molybdenum cofactor guanylyltransferase activity"/>
    <property type="evidence" value="ECO:0007669"/>
    <property type="project" value="UniProtKB-EC"/>
</dbReference>
<comment type="similarity">
    <text evidence="8">Belongs to the MobA family.</text>
</comment>
<name>A0A1L3SMB3_9HYPH</name>
<feature type="binding site" evidence="8">
    <location>
        <position position="108"/>
    </location>
    <ligand>
        <name>GTP</name>
        <dbReference type="ChEBI" id="CHEBI:37565"/>
    </ligand>
</feature>
<comment type="catalytic activity">
    <reaction evidence="8">
        <text>Mo-molybdopterin + GTP + H(+) = Mo-molybdopterin guanine dinucleotide + diphosphate</text>
        <dbReference type="Rhea" id="RHEA:34243"/>
        <dbReference type="ChEBI" id="CHEBI:15378"/>
        <dbReference type="ChEBI" id="CHEBI:33019"/>
        <dbReference type="ChEBI" id="CHEBI:37565"/>
        <dbReference type="ChEBI" id="CHEBI:71302"/>
        <dbReference type="ChEBI" id="CHEBI:71310"/>
        <dbReference type="EC" id="2.7.7.77"/>
    </reaction>
</comment>
<gene>
    <name evidence="8" type="primary">mobA</name>
    <name evidence="10" type="ORF">BSQ44_03470</name>
</gene>
<comment type="function">
    <text evidence="8">Transfers a GMP moiety from GTP to Mo-molybdopterin (Mo-MPT) cofactor (Moco or molybdenum cofactor) to form Mo-molybdopterin guanine dinucleotide (Mo-MGD) cofactor.</text>
</comment>
<dbReference type="InterPro" id="IPR029044">
    <property type="entry name" value="Nucleotide-diphossugar_trans"/>
</dbReference>
<evidence type="ECO:0000259" key="9">
    <source>
        <dbReference type="Pfam" id="PF12804"/>
    </source>
</evidence>
<dbReference type="GO" id="GO:1902758">
    <property type="term" value="P:bis(molybdopterin guanine dinucleotide)molybdenum biosynthetic process"/>
    <property type="evidence" value="ECO:0007669"/>
    <property type="project" value="TreeGrafter"/>
</dbReference>
<feature type="binding site" evidence="8">
    <location>
        <position position="108"/>
    </location>
    <ligand>
        <name>Mg(2+)</name>
        <dbReference type="ChEBI" id="CHEBI:18420"/>
    </ligand>
</feature>
<protein>
    <recommendedName>
        <fullName evidence="8">Molybdenum cofactor guanylyltransferase</fullName>
        <shortName evidence="8">MoCo guanylyltransferase</shortName>
        <ecNumber evidence="8">2.7.7.77</ecNumber>
    </recommendedName>
    <alternativeName>
        <fullName evidence="8">GTP:molybdopterin guanylyltransferase</fullName>
    </alternativeName>
    <alternativeName>
        <fullName evidence="8">Mo-MPT guanylyltransferase</fullName>
    </alternativeName>
    <alternativeName>
        <fullName evidence="8">Molybdopterin guanylyltransferase</fullName>
    </alternativeName>
    <alternativeName>
        <fullName evidence="8">Molybdopterin-guanine dinucleotide synthase</fullName>
        <shortName evidence="8">MGD synthase</shortName>
    </alternativeName>
</protein>
<comment type="cofactor">
    <cofactor evidence="8">
        <name>Mg(2+)</name>
        <dbReference type="ChEBI" id="CHEBI:18420"/>
    </cofactor>
</comment>
<dbReference type="GO" id="GO:0046872">
    <property type="term" value="F:metal ion binding"/>
    <property type="evidence" value="ECO:0007669"/>
    <property type="project" value="UniProtKB-KW"/>
</dbReference>
<reference evidence="11" key="1">
    <citation type="submission" date="2016-11" db="EMBL/GenBank/DDBJ databases">
        <title>Mesorhizobium oceanicum sp. nov., isolated from deep seawater in South China Sea.</title>
        <authorList>
            <person name="Fu G.-Y."/>
        </authorList>
    </citation>
    <scope>NUCLEOTIDE SEQUENCE [LARGE SCALE GENOMIC DNA]</scope>
    <source>
        <strain evidence="11">B7</strain>
    </source>
</reference>
<keyword evidence="7 8" id="KW-0501">Molybdenum cofactor biosynthesis</keyword>
<comment type="domain">
    <text evidence="8">The N-terminal domain determines nucleotide recognition and specific binding, while the C-terminal domain determines the specific binding to the target protein.</text>
</comment>
<dbReference type="GO" id="GO:0005525">
    <property type="term" value="F:GTP binding"/>
    <property type="evidence" value="ECO:0007669"/>
    <property type="project" value="UniProtKB-UniRule"/>
</dbReference>
<evidence type="ECO:0000256" key="4">
    <source>
        <dbReference type="ARBA" id="ARBA00022741"/>
    </source>
</evidence>
<accession>A0A1L3SMB3</accession>
<comment type="subcellular location">
    <subcellularLocation>
        <location evidence="8">Cytoplasm</location>
    </subcellularLocation>
</comment>
<keyword evidence="4 8" id="KW-0547">Nucleotide-binding</keyword>
<dbReference type="Proteomes" id="UP000182840">
    <property type="component" value="Chromosome"/>
</dbReference>
<evidence type="ECO:0000256" key="7">
    <source>
        <dbReference type="ARBA" id="ARBA00023150"/>
    </source>
</evidence>
<sequence>MKSDVSSPVLGVILAGGLGRRMGGGDKPLRVLADRVILDRVVERFAPQCDALVLNANGDPARFASYGLPIIADGVEGFAGPLAGILAGLEHAAERFPGAETVATVPGDCPFLPRDLVVRLEEARVREYADIAIAASGGRHHPVVGLWPASLKADLRRALVEEDVRKVERFASRYRIATVAWPAEPLDPFFNVNTPDDLIEAERLVSLLED</sequence>
<feature type="domain" description="MobA-like NTP transferase" evidence="9">
    <location>
        <begin position="11"/>
        <end position="169"/>
    </location>
</feature>
<feature type="binding site" evidence="8">
    <location>
        <position position="27"/>
    </location>
    <ligand>
        <name>GTP</name>
        <dbReference type="ChEBI" id="CHEBI:37565"/>
    </ligand>
</feature>
<keyword evidence="1 8" id="KW-0963">Cytoplasm</keyword>
<dbReference type="GO" id="GO:0005737">
    <property type="term" value="C:cytoplasm"/>
    <property type="evidence" value="ECO:0007669"/>
    <property type="project" value="UniProtKB-SubCell"/>
</dbReference>
<dbReference type="HAMAP" id="MF_00316">
    <property type="entry name" value="MobA"/>
    <property type="match status" value="1"/>
</dbReference>
<feature type="binding site" evidence="8">
    <location>
        <position position="73"/>
    </location>
    <ligand>
        <name>GTP</name>
        <dbReference type="ChEBI" id="CHEBI:37565"/>
    </ligand>
</feature>
<comment type="subunit">
    <text evidence="8">Monomer.</text>
</comment>
<evidence type="ECO:0000313" key="10">
    <source>
        <dbReference type="EMBL" id="APH70549.1"/>
    </source>
</evidence>
<evidence type="ECO:0000256" key="8">
    <source>
        <dbReference type="HAMAP-Rule" id="MF_00316"/>
    </source>
</evidence>
<keyword evidence="10" id="KW-0548">Nucleotidyltransferase</keyword>
<dbReference type="OrthoDB" id="9788394at2"/>
<keyword evidence="2 8" id="KW-0808">Transferase</keyword>
<dbReference type="EMBL" id="CP018171">
    <property type="protein sequence ID" value="APH70549.1"/>
    <property type="molecule type" value="Genomic_DNA"/>
</dbReference>
<evidence type="ECO:0000256" key="3">
    <source>
        <dbReference type="ARBA" id="ARBA00022723"/>
    </source>
</evidence>
<dbReference type="Gene3D" id="3.90.550.10">
    <property type="entry name" value="Spore Coat Polysaccharide Biosynthesis Protein SpsA, Chain A"/>
    <property type="match status" value="1"/>
</dbReference>
<feature type="binding site" evidence="8">
    <location>
        <position position="55"/>
    </location>
    <ligand>
        <name>GTP</name>
        <dbReference type="ChEBI" id="CHEBI:37565"/>
    </ligand>
</feature>
<keyword evidence="3 8" id="KW-0479">Metal-binding</keyword>
<keyword evidence="5 8" id="KW-0460">Magnesium</keyword>
<dbReference type="RefSeq" id="WP_072601961.1">
    <property type="nucleotide sequence ID" value="NZ_CP018171.1"/>
</dbReference>
<evidence type="ECO:0000256" key="1">
    <source>
        <dbReference type="ARBA" id="ARBA00022490"/>
    </source>
</evidence>
<evidence type="ECO:0000256" key="6">
    <source>
        <dbReference type="ARBA" id="ARBA00023134"/>
    </source>
</evidence>
<dbReference type="SUPFAM" id="SSF53448">
    <property type="entry name" value="Nucleotide-diphospho-sugar transferases"/>
    <property type="match status" value="1"/>
</dbReference>
<organism evidence="10 11">
    <name type="scientific">Aquibium oceanicum</name>
    <dbReference type="NCBI Taxonomy" id="1670800"/>
    <lineage>
        <taxon>Bacteria</taxon>
        <taxon>Pseudomonadati</taxon>
        <taxon>Pseudomonadota</taxon>
        <taxon>Alphaproteobacteria</taxon>
        <taxon>Hyphomicrobiales</taxon>
        <taxon>Phyllobacteriaceae</taxon>
        <taxon>Aquibium</taxon>
    </lineage>
</organism>
<keyword evidence="11" id="KW-1185">Reference proteome</keyword>
<dbReference type="NCBIfam" id="TIGR02665">
    <property type="entry name" value="molyb_mobA"/>
    <property type="match status" value="1"/>
</dbReference>
<dbReference type="KEGG" id="meso:BSQ44_03470"/>
<evidence type="ECO:0000256" key="2">
    <source>
        <dbReference type="ARBA" id="ARBA00022679"/>
    </source>
</evidence>
<dbReference type="EC" id="2.7.7.77" evidence="8"/>
<dbReference type="AlphaFoldDB" id="A0A1L3SMB3"/>
<dbReference type="PANTHER" id="PTHR19136">
    <property type="entry name" value="MOLYBDENUM COFACTOR GUANYLYLTRANSFERASE"/>
    <property type="match status" value="1"/>
</dbReference>
<proteinExistence type="inferred from homology"/>
<dbReference type="Pfam" id="PF12804">
    <property type="entry name" value="NTP_transf_3"/>
    <property type="match status" value="1"/>
</dbReference>
<feature type="binding site" evidence="8">
    <location>
        <begin position="14"/>
        <end position="16"/>
    </location>
    <ligand>
        <name>GTP</name>
        <dbReference type="ChEBI" id="CHEBI:37565"/>
    </ligand>
</feature>
<dbReference type="STRING" id="1670800.BSQ44_03470"/>
<evidence type="ECO:0000256" key="5">
    <source>
        <dbReference type="ARBA" id="ARBA00022842"/>
    </source>
</evidence>
<keyword evidence="6 8" id="KW-0342">GTP-binding</keyword>
<evidence type="ECO:0000313" key="11">
    <source>
        <dbReference type="Proteomes" id="UP000182840"/>
    </source>
</evidence>
<dbReference type="PANTHER" id="PTHR19136:SF81">
    <property type="entry name" value="MOLYBDENUM COFACTOR GUANYLYLTRANSFERASE"/>
    <property type="match status" value="1"/>
</dbReference>